<evidence type="ECO:0000313" key="6">
    <source>
        <dbReference type="Proteomes" id="UP000078534"/>
    </source>
</evidence>
<dbReference type="PANTHER" id="PTHR43280:SF28">
    <property type="entry name" value="HTH-TYPE TRANSCRIPTIONAL ACTIVATOR RHAS"/>
    <property type="match status" value="1"/>
</dbReference>
<dbReference type="STRING" id="152268.A6K24_13190"/>
<keyword evidence="6" id="KW-1185">Reference proteome</keyword>
<dbReference type="GO" id="GO:0003700">
    <property type="term" value="F:DNA-binding transcription factor activity"/>
    <property type="evidence" value="ECO:0007669"/>
    <property type="project" value="InterPro"/>
</dbReference>
<dbReference type="InterPro" id="IPR018060">
    <property type="entry name" value="HTH_AraC"/>
</dbReference>
<dbReference type="InterPro" id="IPR003313">
    <property type="entry name" value="AraC-bd"/>
</dbReference>
<evidence type="ECO:0000256" key="2">
    <source>
        <dbReference type="ARBA" id="ARBA00023125"/>
    </source>
</evidence>
<dbReference type="Pfam" id="PF12833">
    <property type="entry name" value="HTH_18"/>
    <property type="match status" value="1"/>
</dbReference>
<evidence type="ECO:0000256" key="3">
    <source>
        <dbReference type="ARBA" id="ARBA00023163"/>
    </source>
</evidence>
<keyword evidence="2" id="KW-0238">DNA-binding</keyword>
<sequence length="328" mass="38810">MNHQQLDQYLRKLDDIEKIQIITHENVNDYDGNELIVESDSSIPRLQEKYFFDKGPIYISKHHRFAEMPLHMHTFIEMNYVYSGECQQFLNGREVKLTQGQICLLDKDVPHSLPALDENDILVNIIMKKETFSTAFLGQLSNKGIVSSFLVDAVSENQRHDRYLLFHSQDNENLQFIIRNMLCEYFDPQDYSLEMVNYYMPILFTELMRVFQLDKNFELSKTSRKTNLIEILQYIEQHYKECTLTSLAEMFSFNANYLGNMLKERTGKTFLELVQTQRMIEAASLLNDTDKSIDEIAYQVGYDSLSFFYRKFKEHYGETPSRFRKNSK</sequence>
<protein>
    <recommendedName>
        <fullName evidence="4">HTH araC/xylS-type domain-containing protein</fullName>
    </recommendedName>
</protein>
<dbReference type="InterPro" id="IPR009057">
    <property type="entry name" value="Homeodomain-like_sf"/>
</dbReference>
<dbReference type="CDD" id="cd06996">
    <property type="entry name" value="cupin_Lmo2851-like_N"/>
    <property type="match status" value="1"/>
</dbReference>
<gene>
    <name evidence="5" type="ORF">A6K24_13190</name>
</gene>
<dbReference type="PROSITE" id="PS00041">
    <property type="entry name" value="HTH_ARAC_FAMILY_1"/>
    <property type="match status" value="1"/>
</dbReference>
<dbReference type="OrthoDB" id="9816335at2"/>
<dbReference type="EMBL" id="LWSG01000045">
    <property type="protein sequence ID" value="OAS82589.1"/>
    <property type="molecule type" value="Genomic_DNA"/>
</dbReference>
<dbReference type="SUPFAM" id="SSF51215">
    <property type="entry name" value="Regulatory protein AraC"/>
    <property type="match status" value="1"/>
</dbReference>
<dbReference type="InterPro" id="IPR018062">
    <property type="entry name" value="HTH_AraC-typ_CS"/>
</dbReference>
<dbReference type="GO" id="GO:0043565">
    <property type="term" value="F:sequence-specific DNA binding"/>
    <property type="evidence" value="ECO:0007669"/>
    <property type="project" value="InterPro"/>
</dbReference>
<dbReference type="Gene3D" id="2.60.120.10">
    <property type="entry name" value="Jelly Rolls"/>
    <property type="match status" value="1"/>
</dbReference>
<organism evidence="5 6">
    <name type="scientific">Metabacillus litoralis</name>
    <dbReference type="NCBI Taxonomy" id="152268"/>
    <lineage>
        <taxon>Bacteria</taxon>
        <taxon>Bacillati</taxon>
        <taxon>Bacillota</taxon>
        <taxon>Bacilli</taxon>
        <taxon>Bacillales</taxon>
        <taxon>Bacillaceae</taxon>
        <taxon>Metabacillus</taxon>
    </lineage>
</organism>
<dbReference type="Gene3D" id="1.10.10.60">
    <property type="entry name" value="Homeodomain-like"/>
    <property type="match status" value="2"/>
</dbReference>
<dbReference type="SUPFAM" id="SSF46689">
    <property type="entry name" value="Homeodomain-like"/>
    <property type="match status" value="1"/>
</dbReference>
<name>A0A179SNT0_9BACI</name>
<dbReference type="PRINTS" id="PR00032">
    <property type="entry name" value="HTHARAC"/>
</dbReference>
<evidence type="ECO:0000259" key="4">
    <source>
        <dbReference type="PROSITE" id="PS01124"/>
    </source>
</evidence>
<dbReference type="InterPro" id="IPR020449">
    <property type="entry name" value="Tscrpt_reg_AraC-type_HTH"/>
</dbReference>
<evidence type="ECO:0000313" key="5">
    <source>
        <dbReference type="EMBL" id="OAS82589.1"/>
    </source>
</evidence>
<dbReference type="AlphaFoldDB" id="A0A179SNT0"/>
<dbReference type="InterPro" id="IPR014710">
    <property type="entry name" value="RmlC-like_jellyroll"/>
</dbReference>
<dbReference type="RefSeq" id="WP_066340228.1">
    <property type="nucleotide sequence ID" value="NZ_LWSG01000045.1"/>
</dbReference>
<proteinExistence type="predicted"/>
<dbReference type="SMART" id="SM00342">
    <property type="entry name" value="HTH_ARAC"/>
    <property type="match status" value="1"/>
</dbReference>
<keyword evidence="1" id="KW-0805">Transcription regulation</keyword>
<evidence type="ECO:0000256" key="1">
    <source>
        <dbReference type="ARBA" id="ARBA00023015"/>
    </source>
</evidence>
<accession>A0A179SNT0</accession>
<dbReference type="PANTHER" id="PTHR43280">
    <property type="entry name" value="ARAC-FAMILY TRANSCRIPTIONAL REGULATOR"/>
    <property type="match status" value="1"/>
</dbReference>
<dbReference type="PROSITE" id="PS01124">
    <property type="entry name" value="HTH_ARAC_FAMILY_2"/>
    <property type="match status" value="1"/>
</dbReference>
<feature type="domain" description="HTH araC/xylS-type" evidence="4">
    <location>
        <begin position="229"/>
        <end position="326"/>
    </location>
</feature>
<dbReference type="Proteomes" id="UP000078534">
    <property type="component" value="Unassembled WGS sequence"/>
</dbReference>
<keyword evidence="3" id="KW-0804">Transcription</keyword>
<dbReference type="InterPro" id="IPR037923">
    <property type="entry name" value="HTH-like"/>
</dbReference>
<dbReference type="Pfam" id="PF02311">
    <property type="entry name" value="AraC_binding"/>
    <property type="match status" value="1"/>
</dbReference>
<reference evidence="6" key="1">
    <citation type="submission" date="2016-04" db="EMBL/GenBank/DDBJ databases">
        <authorList>
            <person name="Lyu Z."/>
            <person name="Lyu W."/>
        </authorList>
    </citation>
    <scope>NUCLEOTIDE SEQUENCE [LARGE SCALE GENOMIC DNA]</scope>
    <source>
        <strain evidence="6">C44</strain>
    </source>
</reference>
<comment type="caution">
    <text evidence="5">The sequence shown here is derived from an EMBL/GenBank/DDBJ whole genome shotgun (WGS) entry which is preliminary data.</text>
</comment>